<keyword evidence="1" id="KW-0406">Ion transport</keyword>
<feature type="domain" description="RCK C-terminal" evidence="5">
    <location>
        <begin position="166"/>
        <end position="211"/>
    </location>
</feature>
<dbReference type="EMBL" id="CAEZXA010000077">
    <property type="protein sequence ID" value="CAB4677540.1"/>
    <property type="molecule type" value="Genomic_DNA"/>
</dbReference>
<dbReference type="AlphaFoldDB" id="A0A6J7TPS9"/>
<dbReference type="EMBL" id="CAEZZL010000119">
    <property type="protein sequence ID" value="CAB4768463.1"/>
    <property type="molecule type" value="Genomic_DNA"/>
</dbReference>
<dbReference type="Gene3D" id="3.30.70.1450">
    <property type="entry name" value="Regulator of K+ conductance, C-terminal domain"/>
    <property type="match status" value="1"/>
</dbReference>
<dbReference type="InterPro" id="IPR006036">
    <property type="entry name" value="K_uptake_TrkA"/>
</dbReference>
<evidence type="ECO:0000256" key="3">
    <source>
        <dbReference type="ARBA" id="ARBA00023027"/>
    </source>
</evidence>
<dbReference type="PRINTS" id="PR00335">
    <property type="entry name" value="KUPTAKETRKA"/>
</dbReference>
<keyword evidence="2" id="KW-0630">Potassium</keyword>
<dbReference type="PANTHER" id="PTHR43833">
    <property type="entry name" value="POTASSIUM CHANNEL PROTEIN 2-RELATED-RELATED"/>
    <property type="match status" value="1"/>
</dbReference>
<evidence type="ECO:0000259" key="5">
    <source>
        <dbReference type="PROSITE" id="PS51202"/>
    </source>
</evidence>
<dbReference type="Pfam" id="PF02080">
    <property type="entry name" value="TrkA_C"/>
    <property type="match status" value="1"/>
</dbReference>
<dbReference type="Pfam" id="PF02254">
    <property type="entry name" value="TrkA_N"/>
    <property type="match status" value="1"/>
</dbReference>
<reference evidence="9" key="1">
    <citation type="submission" date="2020-05" db="EMBL/GenBank/DDBJ databases">
        <authorList>
            <person name="Chiriac C."/>
            <person name="Salcher M."/>
            <person name="Ghai R."/>
            <person name="Kavagutti S V."/>
        </authorList>
    </citation>
    <scope>NUCLEOTIDE SEQUENCE</scope>
</reference>
<organism evidence="9">
    <name type="scientific">freshwater metagenome</name>
    <dbReference type="NCBI Taxonomy" id="449393"/>
    <lineage>
        <taxon>unclassified sequences</taxon>
        <taxon>metagenomes</taxon>
        <taxon>ecological metagenomes</taxon>
    </lineage>
</organism>
<dbReference type="EMBL" id="CAETWZ010000162">
    <property type="protein sequence ID" value="CAB4368462.1"/>
    <property type="molecule type" value="Genomic_DNA"/>
</dbReference>
<dbReference type="InterPro" id="IPR050721">
    <property type="entry name" value="Trk_Ktr_HKT_K-transport"/>
</dbReference>
<dbReference type="GO" id="GO:0015079">
    <property type="term" value="F:potassium ion transmembrane transporter activity"/>
    <property type="evidence" value="ECO:0007669"/>
    <property type="project" value="InterPro"/>
</dbReference>
<dbReference type="InterPro" id="IPR003148">
    <property type="entry name" value="RCK_N"/>
</dbReference>
<dbReference type="PANTHER" id="PTHR43833:SF8">
    <property type="entry name" value="TRK SYSTEM POTASSIUM UPTAKE PROTEIN TRKA"/>
    <property type="match status" value="1"/>
</dbReference>
<accession>A0A6J7TPS9</accession>
<dbReference type="GO" id="GO:0005886">
    <property type="term" value="C:plasma membrane"/>
    <property type="evidence" value="ECO:0007669"/>
    <property type="project" value="InterPro"/>
</dbReference>
<evidence type="ECO:0000256" key="2">
    <source>
        <dbReference type="ARBA" id="ARBA00022958"/>
    </source>
</evidence>
<dbReference type="SUPFAM" id="SSF116726">
    <property type="entry name" value="TrkA C-terminal domain-like"/>
    <property type="match status" value="1"/>
</dbReference>
<evidence type="ECO:0000259" key="4">
    <source>
        <dbReference type="PROSITE" id="PS51201"/>
    </source>
</evidence>
<dbReference type="PROSITE" id="PS51201">
    <property type="entry name" value="RCK_N"/>
    <property type="match status" value="1"/>
</dbReference>
<name>A0A6J7TPS9_9ZZZZ</name>
<feature type="domain" description="RCK N-terminal" evidence="4">
    <location>
        <begin position="1"/>
        <end position="118"/>
    </location>
</feature>
<keyword evidence="1" id="KW-0633">Potassium transport</keyword>
<evidence type="ECO:0000313" key="8">
    <source>
        <dbReference type="EMBL" id="CAB4768463.1"/>
    </source>
</evidence>
<dbReference type="PROSITE" id="PS51202">
    <property type="entry name" value="RCK_C"/>
    <property type="match status" value="1"/>
</dbReference>
<keyword evidence="1" id="KW-0813">Transport</keyword>
<dbReference type="EMBL" id="CAFBQH010000088">
    <property type="protein sequence ID" value="CAB5054686.1"/>
    <property type="molecule type" value="Genomic_DNA"/>
</dbReference>
<evidence type="ECO:0000313" key="7">
    <source>
        <dbReference type="EMBL" id="CAB4677540.1"/>
    </source>
</evidence>
<evidence type="ECO:0000256" key="1">
    <source>
        <dbReference type="ARBA" id="ARBA00022538"/>
    </source>
</evidence>
<keyword evidence="3" id="KW-0520">NAD</keyword>
<protein>
    <submittedName>
        <fullName evidence="9">Unannotated protein</fullName>
    </submittedName>
</protein>
<evidence type="ECO:0000313" key="6">
    <source>
        <dbReference type="EMBL" id="CAB4368462.1"/>
    </source>
</evidence>
<dbReference type="InterPro" id="IPR036291">
    <property type="entry name" value="NAD(P)-bd_dom_sf"/>
</dbReference>
<sequence length="217" mass="23577">MHMIIVGCGRVGSSLARQLTTEGHDVVIIDRNASAFRRLGDDYAGRTLTGIGFDRELLIEAGITKDSAVMAVTSGDNSNILIARVAREMFGVERVVARIYDPRRAAIYERVGIATVATVAWTSKRILRTILPYQGVVDWTDPSSHYHLAERRVTAALAGRNVESTGANIVLINRNGAAQLPTPSTVLQDSDVVHVLGTTAQLEEFDRQLAGNQGDHK</sequence>
<gene>
    <name evidence="7" type="ORF">UFOPK2334_00944</name>
    <name evidence="8" type="ORF">UFOPK2870_01188</name>
    <name evidence="6" type="ORF">UFOPK4179_01263</name>
    <name evidence="9" type="ORF">UFOPK4293_01290</name>
</gene>
<dbReference type="Gene3D" id="3.40.50.720">
    <property type="entry name" value="NAD(P)-binding Rossmann-like Domain"/>
    <property type="match status" value="1"/>
</dbReference>
<dbReference type="InterPro" id="IPR036721">
    <property type="entry name" value="RCK_C_sf"/>
</dbReference>
<dbReference type="InterPro" id="IPR006037">
    <property type="entry name" value="RCK_C"/>
</dbReference>
<proteinExistence type="predicted"/>
<dbReference type="SUPFAM" id="SSF51735">
    <property type="entry name" value="NAD(P)-binding Rossmann-fold domains"/>
    <property type="match status" value="1"/>
</dbReference>
<evidence type="ECO:0000313" key="9">
    <source>
        <dbReference type="EMBL" id="CAB5054686.1"/>
    </source>
</evidence>